<dbReference type="InterPro" id="IPR046450">
    <property type="entry name" value="PA_dom_sf"/>
</dbReference>
<dbReference type="CDD" id="cd04821">
    <property type="entry name" value="PA_M28_1_2"/>
    <property type="match status" value="1"/>
</dbReference>
<dbReference type="GO" id="GO:0006508">
    <property type="term" value="P:proteolysis"/>
    <property type="evidence" value="ECO:0007669"/>
    <property type="project" value="UniProtKB-KW"/>
</dbReference>
<dbReference type="CDD" id="cd05660">
    <property type="entry name" value="M28_like_PA"/>
    <property type="match status" value="1"/>
</dbReference>
<dbReference type="InterPro" id="IPR007484">
    <property type="entry name" value="Peptidase_M28"/>
</dbReference>
<evidence type="ECO:0000256" key="1">
    <source>
        <dbReference type="ARBA" id="ARBA00022438"/>
    </source>
</evidence>
<dbReference type="InterPro" id="IPR045175">
    <property type="entry name" value="M28_fam"/>
</dbReference>
<evidence type="ECO:0000256" key="5">
    <source>
        <dbReference type="ARBA" id="ARBA00022801"/>
    </source>
</evidence>
<dbReference type="GO" id="GO:0004177">
    <property type="term" value="F:aminopeptidase activity"/>
    <property type="evidence" value="ECO:0007669"/>
    <property type="project" value="UniProtKB-KW"/>
</dbReference>
<evidence type="ECO:0000313" key="8">
    <source>
        <dbReference type="EMBL" id="SCB74436.1"/>
    </source>
</evidence>
<keyword evidence="2" id="KW-0645">Protease</keyword>
<keyword evidence="5" id="KW-0378">Hydrolase</keyword>
<dbReference type="SUPFAM" id="SSF52025">
    <property type="entry name" value="PA domain"/>
    <property type="match status" value="1"/>
</dbReference>
<keyword evidence="3" id="KW-0479">Metal-binding</keyword>
<dbReference type="GO" id="GO:0046872">
    <property type="term" value="F:metal ion binding"/>
    <property type="evidence" value="ECO:0007669"/>
    <property type="project" value="UniProtKB-KW"/>
</dbReference>
<dbReference type="RefSeq" id="WP_240619102.1">
    <property type="nucleotide sequence ID" value="NZ_FMAR01000001.1"/>
</dbReference>
<keyword evidence="6" id="KW-0862">Zinc</keyword>
<proteinExistence type="predicted"/>
<keyword evidence="8" id="KW-0121">Carboxypeptidase</keyword>
<dbReference type="AlphaFoldDB" id="A0A1C3YWF5"/>
<keyword evidence="1" id="KW-0031">Aminopeptidase</keyword>
<dbReference type="EMBL" id="FMAR01000001">
    <property type="protein sequence ID" value="SCB74436.1"/>
    <property type="molecule type" value="Genomic_DNA"/>
</dbReference>
<dbReference type="Pfam" id="PF04389">
    <property type="entry name" value="Peptidase_M28"/>
    <property type="match status" value="1"/>
</dbReference>
<name>A0A1C3YWF5_9BACT</name>
<reference evidence="8 9" key="1">
    <citation type="submission" date="2016-08" db="EMBL/GenBank/DDBJ databases">
        <authorList>
            <person name="Seilhamer J.J."/>
        </authorList>
    </citation>
    <scope>NUCLEOTIDE SEQUENCE [LARGE SCALE GENOMIC DNA]</scope>
    <source>
        <strain evidence="8 9">A37T2</strain>
    </source>
</reference>
<dbReference type="PROSITE" id="PS51257">
    <property type="entry name" value="PROKAR_LIPOPROTEIN"/>
    <property type="match status" value="1"/>
</dbReference>
<dbReference type="SUPFAM" id="SSF53187">
    <property type="entry name" value="Zn-dependent exopeptidases"/>
    <property type="match status" value="1"/>
</dbReference>
<accession>A0A1C3YWF5</accession>
<dbReference type="PANTHER" id="PTHR12147">
    <property type="entry name" value="METALLOPEPTIDASE M28 FAMILY MEMBER"/>
    <property type="match status" value="1"/>
</dbReference>
<dbReference type="PANTHER" id="PTHR12147:SF56">
    <property type="entry name" value="AMINOPEPTIDASE YDR415C-RELATED"/>
    <property type="match status" value="1"/>
</dbReference>
<keyword evidence="4" id="KW-0732">Signal</keyword>
<evidence type="ECO:0000259" key="7">
    <source>
        <dbReference type="Pfam" id="PF04389"/>
    </source>
</evidence>
<gene>
    <name evidence="8" type="ORF">GA0116948_101138</name>
</gene>
<evidence type="ECO:0000313" key="9">
    <source>
        <dbReference type="Proteomes" id="UP000242818"/>
    </source>
</evidence>
<protein>
    <submittedName>
        <fullName evidence="8">Zn-dependent amino-or carboxypeptidase, M28 family</fullName>
    </submittedName>
</protein>
<evidence type="ECO:0000256" key="3">
    <source>
        <dbReference type="ARBA" id="ARBA00022723"/>
    </source>
</evidence>
<dbReference type="GO" id="GO:0004180">
    <property type="term" value="F:carboxypeptidase activity"/>
    <property type="evidence" value="ECO:0007669"/>
    <property type="project" value="UniProtKB-KW"/>
</dbReference>
<evidence type="ECO:0000256" key="4">
    <source>
        <dbReference type="ARBA" id="ARBA00022729"/>
    </source>
</evidence>
<evidence type="ECO:0000256" key="6">
    <source>
        <dbReference type="ARBA" id="ARBA00022833"/>
    </source>
</evidence>
<keyword evidence="9" id="KW-1185">Reference proteome</keyword>
<dbReference type="STRING" id="1335309.GA0116948_101138"/>
<feature type="domain" description="Peptidase M28" evidence="7">
    <location>
        <begin position="305"/>
        <end position="526"/>
    </location>
</feature>
<evidence type="ECO:0000256" key="2">
    <source>
        <dbReference type="ARBA" id="ARBA00022670"/>
    </source>
</evidence>
<dbReference type="Gene3D" id="3.40.630.10">
    <property type="entry name" value="Zn peptidases"/>
    <property type="match status" value="1"/>
</dbReference>
<sequence length="563" mass="61686">MKAILNTLLFGGALAVCSCHQTGGSSNDATVPDSAAIKEINTDGFIQQLNVIASDSFQGRKPFTPGEDLTIHYLESQFKALGLKPGNGNSYFQEVPMVEINTTPEGPLVIKGAKGSLSLEYLKDFVASTRRIVDTVSAKNSEIVFAGFGIVAPEYHWNDYEGLDVKGKTVMVLVNDPGFTDSTLFKGHTMTYYGRWTYKYEEAARQGATGIIIVHETAPASYPWQVVRGGWSGARLELQADDNYASRAALEGWVTIDAAKKIFALAHAGDSLMEKAHHPGFKPVDLHLTTSFVLHNTLKKSISHNVVAVLPGETKPDEAVIYSAHWDHFGIGEPRESPLKPGVKDSIYNGALDNGSGVAAMVLLAKAFTTAQHKPARSVVILCVTGEEQGLLGSEYYATHPLFPVNKTVADLNVDEMNNYGRTKDVVMIGYGQSDMDDYAQAAATKQGRTVVPDPKPFTGSFFRSDHFNFAKAGIPALYFEGGPTSLEHGAGYGVRMKEEFDATRYHSPFDELDVKTWNFDGMVEDTRLLFDIGFRLANDNSWPKWKTGSEFKENRDKNAPKE</sequence>
<dbReference type="GO" id="GO:0008235">
    <property type="term" value="F:metalloexopeptidase activity"/>
    <property type="evidence" value="ECO:0007669"/>
    <property type="project" value="InterPro"/>
</dbReference>
<organism evidence="8 9">
    <name type="scientific">Chitinophaga costaii</name>
    <dbReference type="NCBI Taxonomy" id="1335309"/>
    <lineage>
        <taxon>Bacteria</taxon>
        <taxon>Pseudomonadati</taxon>
        <taxon>Bacteroidota</taxon>
        <taxon>Chitinophagia</taxon>
        <taxon>Chitinophagales</taxon>
        <taxon>Chitinophagaceae</taxon>
        <taxon>Chitinophaga</taxon>
    </lineage>
</organism>
<dbReference type="Proteomes" id="UP000242818">
    <property type="component" value="Unassembled WGS sequence"/>
</dbReference>